<dbReference type="AlphaFoldDB" id="A0A0B0NXF3"/>
<proteinExistence type="predicted"/>
<dbReference type="PANTHER" id="PTHR33144:SF46">
    <property type="entry name" value="OS04G0610000 PROTEIN"/>
    <property type="match status" value="1"/>
</dbReference>
<dbReference type="PANTHER" id="PTHR33144">
    <property type="entry name" value="OS10G0409366 PROTEIN-RELATED"/>
    <property type="match status" value="1"/>
</dbReference>
<dbReference type="EMBL" id="KN406437">
    <property type="protein sequence ID" value="KHG16569.1"/>
    <property type="molecule type" value="Genomic_DNA"/>
</dbReference>
<dbReference type="Proteomes" id="UP000032142">
    <property type="component" value="Unassembled WGS sequence"/>
</dbReference>
<organism evidence="1 2">
    <name type="scientific">Gossypium arboreum</name>
    <name type="common">Tree cotton</name>
    <name type="synonym">Gossypium nanking</name>
    <dbReference type="NCBI Taxonomy" id="29729"/>
    <lineage>
        <taxon>Eukaryota</taxon>
        <taxon>Viridiplantae</taxon>
        <taxon>Streptophyta</taxon>
        <taxon>Embryophyta</taxon>
        <taxon>Tracheophyta</taxon>
        <taxon>Spermatophyta</taxon>
        <taxon>Magnoliopsida</taxon>
        <taxon>eudicotyledons</taxon>
        <taxon>Gunneridae</taxon>
        <taxon>Pentapetalae</taxon>
        <taxon>rosids</taxon>
        <taxon>malvids</taxon>
        <taxon>Malvales</taxon>
        <taxon>Malvaceae</taxon>
        <taxon>Malvoideae</taxon>
        <taxon>Gossypium</taxon>
    </lineage>
</organism>
<sequence length="215" mass="25062">MPRRILRDLSIIQNPSNLEETNSDQQTAIGSSNVLNIVDEPARFALEVSVNYVKKALAKKLRDHKITLKKEYFKKNISLEEKLRNVPPGMLRYQWENADRFWNSKKIRELLSGRKVRLIQLFDIAHRKKDRSPMTTEAVKIMEKLNDKRVEFESMTSSDSYVNLDDIDNKIITEVLDPERYGRVRFQGSFVTSAQYFRSSSQQYMPSANQAQAEV</sequence>
<accession>A0A0B0NXF3</accession>
<reference evidence="2" key="1">
    <citation type="submission" date="2014-09" db="EMBL/GenBank/DDBJ databases">
        <authorList>
            <person name="Mudge J."/>
            <person name="Ramaraj T."/>
            <person name="Lindquist I.E."/>
            <person name="Bharti A.K."/>
            <person name="Sundararajan A."/>
            <person name="Cameron C.T."/>
            <person name="Woodward J.E."/>
            <person name="May G.D."/>
            <person name="Brubaker C."/>
            <person name="Broadhvest J."/>
            <person name="Wilkins T.A."/>
        </authorList>
    </citation>
    <scope>NUCLEOTIDE SEQUENCE</scope>
    <source>
        <strain evidence="2">cv. AKA8401</strain>
    </source>
</reference>
<name>A0A0B0NXF3_GOSAR</name>
<protein>
    <submittedName>
        <fullName evidence="1">AspA</fullName>
    </submittedName>
</protein>
<keyword evidence="2" id="KW-1185">Reference proteome</keyword>
<gene>
    <name evidence="1" type="ORF">F383_23321</name>
</gene>
<dbReference type="Pfam" id="PF03004">
    <property type="entry name" value="Transposase_24"/>
    <property type="match status" value="1"/>
</dbReference>
<dbReference type="InterPro" id="IPR004252">
    <property type="entry name" value="Probable_transposase_24"/>
</dbReference>
<evidence type="ECO:0000313" key="1">
    <source>
        <dbReference type="EMBL" id="KHG16569.1"/>
    </source>
</evidence>
<evidence type="ECO:0000313" key="2">
    <source>
        <dbReference type="Proteomes" id="UP000032142"/>
    </source>
</evidence>